<dbReference type="RefSeq" id="WP_109644392.1">
    <property type="nucleotide sequence ID" value="NZ_QGGB01000002.1"/>
</dbReference>
<name>A0A316U380_9BACT</name>
<evidence type="ECO:0000259" key="1">
    <source>
        <dbReference type="Pfam" id="PF13649"/>
    </source>
</evidence>
<evidence type="ECO:0000313" key="3">
    <source>
        <dbReference type="Proteomes" id="UP000245533"/>
    </source>
</evidence>
<organism evidence="2 3">
    <name type="scientific">Rhodohalobacter mucosus</name>
    <dbReference type="NCBI Taxonomy" id="2079485"/>
    <lineage>
        <taxon>Bacteria</taxon>
        <taxon>Pseudomonadati</taxon>
        <taxon>Balneolota</taxon>
        <taxon>Balneolia</taxon>
        <taxon>Balneolales</taxon>
        <taxon>Balneolaceae</taxon>
        <taxon>Rhodohalobacter</taxon>
    </lineage>
</organism>
<feature type="domain" description="Methyltransferase" evidence="1">
    <location>
        <begin position="40"/>
        <end position="128"/>
    </location>
</feature>
<dbReference type="OrthoDB" id="9804312at2"/>
<keyword evidence="3" id="KW-1185">Reference proteome</keyword>
<keyword evidence="2" id="KW-0808">Transferase</keyword>
<dbReference type="AlphaFoldDB" id="A0A316U380"/>
<dbReference type="GO" id="GO:0032259">
    <property type="term" value="P:methylation"/>
    <property type="evidence" value="ECO:0007669"/>
    <property type="project" value="UniProtKB-KW"/>
</dbReference>
<sequence>MKEFWNDRYSTESYVYGKEPNRFFRKQIDSLKPGQLLLPGEGEGRNAVYAAKKGWEVTAFDYSEQAKKKALDFARAEGVSIQYEIRSADDWKENKATFDAAALIFVHLPKDIFKQLIEKILVSLKSGGKLIIEGYSVAQLGHDSGGPKDPDLLYDAKHLRSLLEPTEINLFEEIETDLDEGSYHRGKAMVIRAVVTIP</sequence>
<proteinExistence type="predicted"/>
<gene>
    <name evidence="2" type="ORF">DDZ15_02210</name>
</gene>
<evidence type="ECO:0000313" key="2">
    <source>
        <dbReference type="EMBL" id="PWN07846.1"/>
    </source>
</evidence>
<dbReference type="InterPro" id="IPR041698">
    <property type="entry name" value="Methyltransf_25"/>
</dbReference>
<dbReference type="Proteomes" id="UP000245533">
    <property type="component" value="Unassembled WGS sequence"/>
</dbReference>
<dbReference type="SUPFAM" id="SSF53335">
    <property type="entry name" value="S-adenosyl-L-methionine-dependent methyltransferases"/>
    <property type="match status" value="1"/>
</dbReference>
<reference evidence="2 3" key="1">
    <citation type="submission" date="2018-05" db="EMBL/GenBank/DDBJ databases">
        <title>Rhodohalobacter halophilus gen. nov., sp. nov., a moderately halophilic member of the family Balneolaceae.</title>
        <authorList>
            <person name="Liu Z.-W."/>
        </authorList>
    </citation>
    <scope>NUCLEOTIDE SEQUENCE [LARGE SCALE GENOMIC DNA]</scope>
    <source>
        <strain evidence="2 3">8A47</strain>
    </source>
</reference>
<protein>
    <submittedName>
        <fullName evidence="2">SAM-dependent methyltransferase</fullName>
    </submittedName>
</protein>
<keyword evidence="2" id="KW-0489">Methyltransferase</keyword>
<dbReference type="GO" id="GO:0008168">
    <property type="term" value="F:methyltransferase activity"/>
    <property type="evidence" value="ECO:0007669"/>
    <property type="project" value="UniProtKB-KW"/>
</dbReference>
<accession>A0A316U380</accession>
<dbReference type="InterPro" id="IPR029063">
    <property type="entry name" value="SAM-dependent_MTases_sf"/>
</dbReference>
<comment type="caution">
    <text evidence="2">The sequence shown here is derived from an EMBL/GenBank/DDBJ whole genome shotgun (WGS) entry which is preliminary data.</text>
</comment>
<dbReference type="CDD" id="cd02440">
    <property type="entry name" value="AdoMet_MTases"/>
    <property type="match status" value="1"/>
</dbReference>
<dbReference type="EMBL" id="QGGB01000002">
    <property type="protein sequence ID" value="PWN07846.1"/>
    <property type="molecule type" value="Genomic_DNA"/>
</dbReference>
<dbReference type="Gene3D" id="3.40.50.150">
    <property type="entry name" value="Vaccinia Virus protein VP39"/>
    <property type="match status" value="1"/>
</dbReference>
<dbReference type="Pfam" id="PF13649">
    <property type="entry name" value="Methyltransf_25"/>
    <property type="match status" value="1"/>
</dbReference>